<keyword evidence="2" id="KW-1133">Transmembrane helix</keyword>
<keyword evidence="4" id="KW-1185">Reference proteome</keyword>
<evidence type="ECO:0000313" key="4">
    <source>
        <dbReference type="Proteomes" id="UP001237780"/>
    </source>
</evidence>
<evidence type="ECO:0000256" key="2">
    <source>
        <dbReference type="SAM" id="Phobius"/>
    </source>
</evidence>
<name>A0ABU0S6W1_9HYPH</name>
<feature type="compositionally biased region" description="Basic and acidic residues" evidence="1">
    <location>
        <begin position="10"/>
        <end position="19"/>
    </location>
</feature>
<comment type="caution">
    <text evidence="3">The sequence shown here is derived from an EMBL/GenBank/DDBJ whole genome shotgun (WGS) entry which is preliminary data.</text>
</comment>
<evidence type="ECO:0000256" key="1">
    <source>
        <dbReference type="SAM" id="MobiDB-lite"/>
    </source>
</evidence>
<protein>
    <submittedName>
        <fullName evidence="3">Uncharacterized protein</fullName>
    </submittedName>
</protein>
<feature type="transmembrane region" description="Helical" evidence="2">
    <location>
        <begin position="26"/>
        <end position="45"/>
    </location>
</feature>
<dbReference type="Proteomes" id="UP001237780">
    <property type="component" value="Unassembled WGS sequence"/>
</dbReference>
<dbReference type="RefSeq" id="WP_307279356.1">
    <property type="nucleotide sequence ID" value="NZ_JAUSZT010000003.1"/>
</dbReference>
<proteinExistence type="predicted"/>
<keyword evidence="2" id="KW-0472">Membrane</keyword>
<dbReference type="EMBL" id="JAUSZT010000003">
    <property type="protein sequence ID" value="MDQ0996498.1"/>
    <property type="molecule type" value="Genomic_DNA"/>
</dbReference>
<feature type="compositionally biased region" description="Polar residues" evidence="1">
    <location>
        <begin position="52"/>
        <end position="62"/>
    </location>
</feature>
<organism evidence="3 4">
    <name type="scientific">Phyllobacterium ifriqiyense</name>
    <dbReference type="NCBI Taxonomy" id="314238"/>
    <lineage>
        <taxon>Bacteria</taxon>
        <taxon>Pseudomonadati</taxon>
        <taxon>Pseudomonadota</taxon>
        <taxon>Alphaproteobacteria</taxon>
        <taxon>Hyphomicrobiales</taxon>
        <taxon>Phyllobacteriaceae</taxon>
        <taxon>Phyllobacterium</taxon>
    </lineage>
</organism>
<feature type="region of interest" description="Disordered" evidence="1">
    <location>
        <begin position="1"/>
        <end position="24"/>
    </location>
</feature>
<feature type="compositionally biased region" description="Polar residues" evidence="1">
    <location>
        <begin position="69"/>
        <end position="96"/>
    </location>
</feature>
<feature type="region of interest" description="Disordered" evidence="1">
    <location>
        <begin position="48"/>
        <end position="112"/>
    </location>
</feature>
<feature type="compositionally biased region" description="Polar residues" evidence="1">
    <location>
        <begin position="103"/>
        <end position="112"/>
    </location>
</feature>
<accession>A0ABU0S6W1</accession>
<sequence length="112" mass="11430">MTDTRSSNHNVKETGKEARQGPLGKPILYVLIGGLLLALIAWGGAELFGEGTDNSATITEQENPAAGQNKPSDQATPPSGDQPTTNPPAENARPQTGTGGGTQANPPSATPQ</sequence>
<evidence type="ECO:0000313" key="3">
    <source>
        <dbReference type="EMBL" id="MDQ0996498.1"/>
    </source>
</evidence>
<keyword evidence="2" id="KW-0812">Transmembrane</keyword>
<reference evidence="3 4" key="1">
    <citation type="submission" date="2023-07" db="EMBL/GenBank/DDBJ databases">
        <title>Comparative genomics of wheat-associated soil bacteria to identify genetic determinants of phenazine resistance.</title>
        <authorList>
            <person name="Mouncey N."/>
        </authorList>
    </citation>
    <scope>NUCLEOTIDE SEQUENCE [LARGE SCALE GENOMIC DNA]</scope>
    <source>
        <strain evidence="3 4">W4I11</strain>
    </source>
</reference>
<gene>
    <name evidence="3" type="ORF">QFZ34_001680</name>
</gene>